<protein>
    <submittedName>
        <fullName evidence="1">Uncharacterized protein</fullName>
    </submittedName>
</protein>
<reference evidence="1" key="1">
    <citation type="submission" date="2020-01" db="EMBL/GenBank/DDBJ databases">
        <title>The Celery Genome Sequence Reveals Sequential Paleo-tetraploidization, Resistance Gene Elimination, Karyotype Evolution, and Functional Innovation in Apiales.</title>
        <authorList>
            <person name="Song X."/>
        </authorList>
    </citation>
    <scope>NUCLEOTIDE SEQUENCE</scope>
    <source>
        <tissue evidence="1">Leaf</tissue>
    </source>
</reference>
<proteinExistence type="predicted"/>
<dbReference type="PANTHER" id="PTHR33095:SF81">
    <property type="entry name" value="OS07G0619500 PROTEIN"/>
    <property type="match status" value="1"/>
</dbReference>
<dbReference type="EMBL" id="WRXP01001678">
    <property type="protein sequence ID" value="KAF1002100.1"/>
    <property type="molecule type" value="Genomic_DNA"/>
</dbReference>
<name>A0A6L5B965_APIGR</name>
<evidence type="ECO:0000313" key="2">
    <source>
        <dbReference type="Proteomes" id="UP000593563"/>
    </source>
</evidence>
<dbReference type="PANTHER" id="PTHR33095">
    <property type="entry name" value="OS07G0619500 PROTEIN"/>
    <property type="match status" value="1"/>
</dbReference>
<comment type="caution">
    <text evidence="1">The sequence shown here is derived from an EMBL/GenBank/DDBJ whole genome shotgun (WGS) entry which is preliminary data.</text>
</comment>
<evidence type="ECO:0000313" key="1">
    <source>
        <dbReference type="EMBL" id="KAF1002100.1"/>
    </source>
</evidence>
<organism evidence="1 2">
    <name type="scientific">Apium graveolens</name>
    <name type="common">Celery</name>
    <dbReference type="NCBI Taxonomy" id="4045"/>
    <lineage>
        <taxon>Eukaryota</taxon>
        <taxon>Viridiplantae</taxon>
        <taxon>Streptophyta</taxon>
        <taxon>Embryophyta</taxon>
        <taxon>Tracheophyta</taxon>
        <taxon>Spermatophyta</taxon>
        <taxon>Magnoliopsida</taxon>
        <taxon>eudicotyledons</taxon>
        <taxon>Gunneridae</taxon>
        <taxon>Pentapetalae</taxon>
        <taxon>asterids</taxon>
        <taxon>campanulids</taxon>
        <taxon>Apiales</taxon>
        <taxon>Apiaceae</taxon>
        <taxon>Apioideae</taxon>
        <taxon>apioid superclade</taxon>
        <taxon>Apieae</taxon>
        <taxon>Apium</taxon>
    </lineage>
</organism>
<keyword evidence="2" id="KW-1185">Reference proteome</keyword>
<dbReference type="Proteomes" id="UP000593563">
    <property type="component" value="Unassembled WGS sequence"/>
</dbReference>
<sequence>MAMKMTPQSPPTGDFVFDSASNSPYVSCPSSPQRFGNHYFSAPTSPTRAAAFYRENFVEDPANVGTSLLNVPFSGEGKRDGSNFKNSRKIDNFDFEFQLVGQLEEPSISAADELFDGGKIRLLKPPMLEGSMLRLFMNFQKALVRMY</sequence>
<dbReference type="AlphaFoldDB" id="A0A6L5B965"/>
<accession>A0A6L5B965</accession>
<gene>
    <name evidence="1" type="ORF">AG4045_005771</name>
</gene>